<evidence type="ECO:0000313" key="3">
    <source>
        <dbReference type="Proteomes" id="UP000609879"/>
    </source>
</evidence>
<dbReference type="RefSeq" id="WP_203772126.1">
    <property type="nucleotide sequence ID" value="NZ_BAAABO010000063.1"/>
</dbReference>
<dbReference type="SUPFAM" id="SSF55729">
    <property type="entry name" value="Acyl-CoA N-acyltransferases (Nat)"/>
    <property type="match status" value="1"/>
</dbReference>
<accession>A0ABQ3YDD7</accession>
<dbReference type="Pfam" id="PF00583">
    <property type="entry name" value="Acetyltransf_1"/>
    <property type="match status" value="1"/>
</dbReference>
<dbReference type="EMBL" id="BOMI01000128">
    <property type="protein sequence ID" value="GID77805.1"/>
    <property type="molecule type" value="Genomic_DNA"/>
</dbReference>
<dbReference type="CDD" id="cd04301">
    <property type="entry name" value="NAT_SF"/>
    <property type="match status" value="1"/>
</dbReference>
<protein>
    <submittedName>
        <fullName evidence="2">N-acetyltransferase</fullName>
    </submittedName>
</protein>
<dbReference type="PANTHER" id="PTHR43233">
    <property type="entry name" value="FAMILY N-ACETYLTRANSFERASE, PUTATIVE (AFU_ORTHOLOGUE AFUA_6G03350)-RELATED"/>
    <property type="match status" value="1"/>
</dbReference>
<keyword evidence="3" id="KW-1185">Reference proteome</keyword>
<reference evidence="2 3" key="1">
    <citation type="submission" date="2021-01" db="EMBL/GenBank/DDBJ databases">
        <title>Whole genome shotgun sequence of Actinoplanes deccanensis NBRC 13994.</title>
        <authorList>
            <person name="Komaki H."/>
            <person name="Tamura T."/>
        </authorList>
    </citation>
    <scope>NUCLEOTIDE SEQUENCE [LARGE SCALE GENOMIC DNA]</scope>
    <source>
        <strain evidence="2 3">NBRC 13994</strain>
    </source>
</reference>
<proteinExistence type="predicted"/>
<dbReference type="PANTHER" id="PTHR43233:SF1">
    <property type="entry name" value="FAMILY N-ACETYLTRANSFERASE, PUTATIVE (AFU_ORTHOLOGUE AFUA_6G03350)-RELATED"/>
    <property type="match status" value="1"/>
</dbReference>
<evidence type="ECO:0000313" key="2">
    <source>
        <dbReference type="EMBL" id="GID77805.1"/>
    </source>
</evidence>
<dbReference type="InterPro" id="IPR053144">
    <property type="entry name" value="Acetyltransferase_Butenolide"/>
</dbReference>
<dbReference type="Proteomes" id="UP000609879">
    <property type="component" value="Unassembled WGS sequence"/>
</dbReference>
<feature type="domain" description="N-acetyltransferase" evidence="1">
    <location>
        <begin position="10"/>
        <end position="150"/>
    </location>
</feature>
<comment type="caution">
    <text evidence="2">The sequence shown here is derived from an EMBL/GenBank/DDBJ whole genome shotgun (WGS) entry which is preliminary data.</text>
</comment>
<name>A0ABQ3YDD7_9ACTN</name>
<organism evidence="2 3">
    <name type="scientific">Paractinoplanes deccanensis</name>
    <dbReference type="NCBI Taxonomy" id="113561"/>
    <lineage>
        <taxon>Bacteria</taxon>
        <taxon>Bacillati</taxon>
        <taxon>Actinomycetota</taxon>
        <taxon>Actinomycetes</taxon>
        <taxon>Micromonosporales</taxon>
        <taxon>Micromonosporaceae</taxon>
        <taxon>Paractinoplanes</taxon>
    </lineage>
</organism>
<dbReference type="PROSITE" id="PS51186">
    <property type="entry name" value="GNAT"/>
    <property type="match status" value="1"/>
</dbReference>
<sequence length="150" mass="16726">MLEERRDDGYELSSERERIDLPVVHRWLSTDAYWAIGRPIEQMRAALDGSEAYGVYLGDTQVAVARVITDGAVFAYLCDVYVDPAHRGKGLAGWLVGSLRDHYAARGLKRFVLTTRDAQPVYAGQGFVDVEPGQWMTCDLLAVREAPAVH</sequence>
<dbReference type="InterPro" id="IPR016181">
    <property type="entry name" value="Acyl_CoA_acyltransferase"/>
</dbReference>
<dbReference type="InterPro" id="IPR000182">
    <property type="entry name" value="GNAT_dom"/>
</dbReference>
<dbReference type="Gene3D" id="3.40.630.30">
    <property type="match status" value="1"/>
</dbReference>
<gene>
    <name evidence="2" type="ORF">Ade02nite_64460</name>
</gene>
<evidence type="ECO:0000259" key="1">
    <source>
        <dbReference type="PROSITE" id="PS51186"/>
    </source>
</evidence>